<name>A0A4Y2MSH8_ARAVE</name>
<organism evidence="1 2">
    <name type="scientific">Araneus ventricosus</name>
    <name type="common">Orbweaver spider</name>
    <name type="synonym">Epeira ventricosa</name>
    <dbReference type="NCBI Taxonomy" id="182803"/>
    <lineage>
        <taxon>Eukaryota</taxon>
        <taxon>Metazoa</taxon>
        <taxon>Ecdysozoa</taxon>
        <taxon>Arthropoda</taxon>
        <taxon>Chelicerata</taxon>
        <taxon>Arachnida</taxon>
        <taxon>Araneae</taxon>
        <taxon>Araneomorphae</taxon>
        <taxon>Entelegynae</taxon>
        <taxon>Araneoidea</taxon>
        <taxon>Araneidae</taxon>
        <taxon>Araneus</taxon>
    </lineage>
</organism>
<dbReference type="Proteomes" id="UP000499080">
    <property type="component" value="Unassembled WGS sequence"/>
</dbReference>
<sequence length="96" mass="11346">MERRRNFIFDCLHYAKKLSTKLTVLWKFMRESRKEHSAYLRRPLWPSEISALGPEGFQVRNPIPLKICLVRVHTSFRWWGVEVWRGGSGSGVVFVI</sequence>
<reference evidence="1 2" key="1">
    <citation type="journal article" date="2019" name="Sci. Rep.">
        <title>Orb-weaving spider Araneus ventricosus genome elucidates the spidroin gene catalogue.</title>
        <authorList>
            <person name="Kono N."/>
            <person name="Nakamura H."/>
            <person name="Ohtoshi R."/>
            <person name="Moran D.A.P."/>
            <person name="Shinohara A."/>
            <person name="Yoshida Y."/>
            <person name="Fujiwara M."/>
            <person name="Mori M."/>
            <person name="Tomita M."/>
            <person name="Arakawa K."/>
        </authorList>
    </citation>
    <scope>NUCLEOTIDE SEQUENCE [LARGE SCALE GENOMIC DNA]</scope>
</reference>
<protein>
    <submittedName>
        <fullName evidence="1">Uncharacterized protein</fullName>
    </submittedName>
</protein>
<evidence type="ECO:0000313" key="1">
    <source>
        <dbReference type="EMBL" id="GBN29542.1"/>
    </source>
</evidence>
<accession>A0A4Y2MSH8</accession>
<evidence type="ECO:0000313" key="2">
    <source>
        <dbReference type="Proteomes" id="UP000499080"/>
    </source>
</evidence>
<proteinExistence type="predicted"/>
<gene>
    <name evidence="1" type="ORF">AVEN_54979_1</name>
</gene>
<dbReference type="EMBL" id="BGPR01007793">
    <property type="protein sequence ID" value="GBN29542.1"/>
    <property type="molecule type" value="Genomic_DNA"/>
</dbReference>
<keyword evidence="2" id="KW-1185">Reference proteome</keyword>
<comment type="caution">
    <text evidence="1">The sequence shown here is derived from an EMBL/GenBank/DDBJ whole genome shotgun (WGS) entry which is preliminary data.</text>
</comment>
<dbReference type="AlphaFoldDB" id="A0A4Y2MSH8"/>